<accession>A0A3P6CQS5</accession>
<protein>
    <submittedName>
        <fullName evidence="1">Uncharacterized protein</fullName>
    </submittedName>
</protein>
<reference evidence="1" key="1">
    <citation type="submission" date="2018-11" db="EMBL/GenBank/DDBJ databases">
        <authorList>
            <consortium name="Genoscope - CEA"/>
            <person name="William W."/>
        </authorList>
    </citation>
    <scope>NUCLEOTIDE SEQUENCE</scope>
</reference>
<dbReference type="EMBL" id="LR031873">
    <property type="protein sequence ID" value="VDD12765.1"/>
    <property type="molecule type" value="Genomic_DNA"/>
</dbReference>
<name>A0A3P6CQS5_BRAOL</name>
<organism evidence="1">
    <name type="scientific">Brassica oleracea</name>
    <name type="common">Wild cabbage</name>
    <dbReference type="NCBI Taxonomy" id="3712"/>
    <lineage>
        <taxon>Eukaryota</taxon>
        <taxon>Viridiplantae</taxon>
        <taxon>Streptophyta</taxon>
        <taxon>Embryophyta</taxon>
        <taxon>Tracheophyta</taxon>
        <taxon>Spermatophyta</taxon>
        <taxon>Magnoliopsida</taxon>
        <taxon>eudicotyledons</taxon>
        <taxon>Gunneridae</taxon>
        <taxon>Pentapetalae</taxon>
        <taxon>rosids</taxon>
        <taxon>malvids</taxon>
        <taxon>Brassicales</taxon>
        <taxon>Brassicaceae</taxon>
        <taxon>Brassiceae</taxon>
        <taxon>Brassica</taxon>
    </lineage>
</organism>
<gene>
    <name evidence="1" type="ORF">BOLC4T26813H</name>
</gene>
<proteinExistence type="predicted"/>
<evidence type="ECO:0000313" key="1">
    <source>
        <dbReference type="EMBL" id="VDD12765.1"/>
    </source>
</evidence>
<sequence length="40" mass="4452">MWKLRIGAEAGQDPYLFSTNNYISGGKFGSSMLTQALQRN</sequence>
<dbReference type="AlphaFoldDB" id="A0A3P6CQS5"/>